<comment type="caution">
    <text evidence="2">The sequence shown here is derived from an EMBL/GenBank/DDBJ whole genome shotgun (WGS) entry which is preliminary data.</text>
</comment>
<evidence type="ECO:0000313" key="3">
    <source>
        <dbReference type="Proteomes" id="UP001207337"/>
    </source>
</evidence>
<dbReference type="InterPro" id="IPR011990">
    <property type="entry name" value="TPR-like_helical_dom_sf"/>
</dbReference>
<sequence>MNEDTKSKIKQLAQQIKKNPGDSFSKFALALEFRKEGQQKNARILFEDILNNDPDYVGVYYHLGKLYELQDRLDDAKNIYERGIPKAEQQNKMRTKSELKEALQNVQLEIDEISHD</sequence>
<feature type="coiled-coil region" evidence="1">
    <location>
        <begin position="86"/>
        <end position="116"/>
    </location>
</feature>
<gene>
    <name evidence="2" type="ORF">LQ318_07945</name>
</gene>
<dbReference type="Gene3D" id="1.25.40.10">
    <property type="entry name" value="Tetratricopeptide repeat domain"/>
    <property type="match status" value="1"/>
</dbReference>
<organism evidence="2 3">
    <name type="scientific">Fodinibius salicampi</name>
    <dbReference type="NCBI Taxonomy" id="1920655"/>
    <lineage>
        <taxon>Bacteria</taxon>
        <taxon>Pseudomonadati</taxon>
        <taxon>Balneolota</taxon>
        <taxon>Balneolia</taxon>
        <taxon>Balneolales</taxon>
        <taxon>Balneolaceae</taxon>
        <taxon>Fodinibius</taxon>
    </lineage>
</organism>
<evidence type="ECO:0000313" key="2">
    <source>
        <dbReference type="EMBL" id="MCW9712833.1"/>
    </source>
</evidence>
<dbReference type="SMART" id="SM00028">
    <property type="entry name" value="TPR"/>
    <property type="match status" value="2"/>
</dbReference>
<dbReference type="RefSeq" id="WP_265789106.1">
    <property type="nucleotide sequence ID" value="NZ_BAABRS010000002.1"/>
</dbReference>
<keyword evidence="3" id="KW-1185">Reference proteome</keyword>
<accession>A0ABT3PYB8</accession>
<name>A0ABT3PYB8_9BACT</name>
<dbReference type="Pfam" id="PF14559">
    <property type="entry name" value="TPR_19"/>
    <property type="match status" value="1"/>
</dbReference>
<proteinExistence type="predicted"/>
<protein>
    <submittedName>
        <fullName evidence="2">Tetratricopeptide repeat protein</fullName>
    </submittedName>
</protein>
<reference evidence="2 3" key="1">
    <citation type="submission" date="2021-11" db="EMBL/GenBank/DDBJ databases">
        <title>Aliifidinibius sp. nov., a new bacterium isolated from saline soil.</title>
        <authorList>
            <person name="Galisteo C."/>
            <person name="De La Haba R."/>
            <person name="Sanchez-Porro C."/>
            <person name="Ventosa A."/>
        </authorList>
    </citation>
    <scope>NUCLEOTIDE SEQUENCE [LARGE SCALE GENOMIC DNA]</scope>
    <source>
        <strain evidence="2 3">KACC 190600</strain>
    </source>
</reference>
<dbReference type="EMBL" id="JAJNDC010000002">
    <property type="protein sequence ID" value="MCW9712833.1"/>
    <property type="molecule type" value="Genomic_DNA"/>
</dbReference>
<evidence type="ECO:0000256" key="1">
    <source>
        <dbReference type="SAM" id="Coils"/>
    </source>
</evidence>
<dbReference type="SUPFAM" id="SSF48452">
    <property type="entry name" value="TPR-like"/>
    <property type="match status" value="1"/>
</dbReference>
<keyword evidence="1" id="KW-0175">Coiled coil</keyword>
<dbReference type="Proteomes" id="UP001207337">
    <property type="component" value="Unassembled WGS sequence"/>
</dbReference>
<dbReference type="InterPro" id="IPR019734">
    <property type="entry name" value="TPR_rpt"/>
</dbReference>